<name>A0A9W6L3K8_9PSEU</name>
<dbReference type="AlphaFoldDB" id="A0A9W6L3K8"/>
<protein>
    <recommendedName>
        <fullName evidence="3">DUF1269 domain-containing protein</fullName>
    </recommendedName>
</protein>
<keyword evidence="2" id="KW-1185">Reference proteome</keyword>
<organism evidence="1 2">
    <name type="scientific">Pseudonocardia halophobica</name>
    <dbReference type="NCBI Taxonomy" id="29401"/>
    <lineage>
        <taxon>Bacteria</taxon>
        <taxon>Bacillati</taxon>
        <taxon>Actinomycetota</taxon>
        <taxon>Actinomycetes</taxon>
        <taxon>Pseudonocardiales</taxon>
        <taxon>Pseudonocardiaceae</taxon>
        <taxon>Pseudonocardia</taxon>
    </lineage>
</organism>
<reference evidence="1" key="2">
    <citation type="submission" date="2023-01" db="EMBL/GenBank/DDBJ databases">
        <authorList>
            <person name="Sun Q."/>
            <person name="Evtushenko L."/>
        </authorList>
    </citation>
    <scope>NUCLEOTIDE SEQUENCE</scope>
    <source>
        <strain evidence="1">VKM Ac-1069</strain>
    </source>
</reference>
<sequence>MPDQISAGPIDFVLLEFPDDADTKACGDALMDLVRRDIVRLYDLTVIRKAADGSYSGIDLTDVTSAGIGGFTAFEGAQSGLIHDDDVRAVAELMRPGTMAALILYENYWAAPLVGAVLDAGGELVASQRIPAPDVLEAVERLEAVARPS</sequence>
<reference evidence="1" key="1">
    <citation type="journal article" date="2014" name="Int. J. Syst. Evol. Microbiol.">
        <title>Complete genome sequence of Corynebacterium casei LMG S-19264T (=DSM 44701T), isolated from a smear-ripened cheese.</title>
        <authorList>
            <consortium name="US DOE Joint Genome Institute (JGI-PGF)"/>
            <person name="Walter F."/>
            <person name="Albersmeier A."/>
            <person name="Kalinowski J."/>
            <person name="Ruckert C."/>
        </authorList>
    </citation>
    <scope>NUCLEOTIDE SEQUENCE</scope>
    <source>
        <strain evidence="1">VKM Ac-1069</strain>
    </source>
</reference>
<evidence type="ECO:0008006" key="3">
    <source>
        <dbReference type="Google" id="ProtNLM"/>
    </source>
</evidence>
<dbReference type="InterPro" id="IPR046288">
    <property type="entry name" value="DUF6325"/>
</dbReference>
<dbReference type="Proteomes" id="UP001143463">
    <property type="component" value="Unassembled WGS sequence"/>
</dbReference>
<dbReference type="Pfam" id="PF19850">
    <property type="entry name" value="DUF6325"/>
    <property type="match status" value="1"/>
</dbReference>
<gene>
    <name evidence="1" type="ORF">GCM10017577_41940</name>
</gene>
<accession>A0A9W6L3K8</accession>
<proteinExistence type="predicted"/>
<evidence type="ECO:0000313" key="1">
    <source>
        <dbReference type="EMBL" id="GLL13051.1"/>
    </source>
</evidence>
<comment type="caution">
    <text evidence="1">The sequence shown here is derived from an EMBL/GenBank/DDBJ whole genome shotgun (WGS) entry which is preliminary data.</text>
</comment>
<dbReference type="RefSeq" id="WP_037042963.1">
    <property type="nucleotide sequence ID" value="NZ_BAAAUZ010000006.1"/>
</dbReference>
<dbReference type="EMBL" id="BSFQ01000018">
    <property type="protein sequence ID" value="GLL13051.1"/>
    <property type="molecule type" value="Genomic_DNA"/>
</dbReference>
<evidence type="ECO:0000313" key="2">
    <source>
        <dbReference type="Proteomes" id="UP001143463"/>
    </source>
</evidence>